<dbReference type="Proteomes" id="UP000078540">
    <property type="component" value="Unassembled WGS sequence"/>
</dbReference>
<dbReference type="AlphaFoldDB" id="A0A195AU58"/>
<gene>
    <name evidence="2" type="ORF">ALC53_14020</name>
    <name evidence="3" type="ORF">ALC53_14021</name>
</gene>
<protein>
    <submittedName>
        <fullName evidence="2">Uncharacterized protein</fullName>
    </submittedName>
</protein>
<evidence type="ECO:0000256" key="1">
    <source>
        <dbReference type="SAM" id="Phobius"/>
    </source>
</evidence>
<name>A0A195AU58_9HYME</name>
<keyword evidence="1" id="KW-0812">Transmembrane</keyword>
<evidence type="ECO:0000313" key="2">
    <source>
        <dbReference type="EMBL" id="KYM75592.1"/>
    </source>
</evidence>
<sequence>MNEPQPVRRVALFASVLRECPVRDVNHILRGGGGLEDIRHRWSNLAVNIIFYLCKINLFLLVFKSFNLTLI</sequence>
<accession>A0A195AU58</accession>
<reference evidence="2 4" key="1">
    <citation type="submission" date="2015-09" db="EMBL/GenBank/DDBJ databases">
        <title>Atta colombica WGS genome.</title>
        <authorList>
            <person name="Nygaard S."/>
            <person name="Hu H."/>
            <person name="Boomsma J."/>
            <person name="Zhang G."/>
        </authorList>
    </citation>
    <scope>NUCLEOTIDE SEQUENCE [LARGE SCALE GENOMIC DNA]</scope>
    <source>
        <strain evidence="2">Treedump-2</strain>
        <tissue evidence="2">Whole body</tissue>
    </source>
</reference>
<dbReference type="EMBL" id="KQ976741">
    <property type="protein sequence ID" value="KYM75592.1"/>
    <property type="molecule type" value="Genomic_DNA"/>
</dbReference>
<organism evidence="2 4">
    <name type="scientific">Atta colombica</name>
    <dbReference type="NCBI Taxonomy" id="520822"/>
    <lineage>
        <taxon>Eukaryota</taxon>
        <taxon>Metazoa</taxon>
        <taxon>Ecdysozoa</taxon>
        <taxon>Arthropoda</taxon>
        <taxon>Hexapoda</taxon>
        <taxon>Insecta</taxon>
        <taxon>Pterygota</taxon>
        <taxon>Neoptera</taxon>
        <taxon>Endopterygota</taxon>
        <taxon>Hymenoptera</taxon>
        <taxon>Apocrita</taxon>
        <taxon>Aculeata</taxon>
        <taxon>Formicoidea</taxon>
        <taxon>Formicidae</taxon>
        <taxon>Myrmicinae</taxon>
        <taxon>Atta</taxon>
    </lineage>
</organism>
<dbReference type="EMBL" id="KQ976741">
    <property type="protein sequence ID" value="KYM75593.1"/>
    <property type="molecule type" value="Genomic_DNA"/>
</dbReference>
<proteinExistence type="predicted"/>
<keyword evidence="4" id="KW-1185">Reference proteome</keyword>
<evidence type="ECO:0000313" key="4">
    <source>
        <dbReference type="Proteomes" id="UP000078540"/>
    </source>
</evidence>
<keyword evidence="1" id="KW-0472">Membrane</keyword>
<evidence type="ECO:0000313" key="3">
    <source>
        <dbReference type="EMBL" id="KYM75593.1"/>
    </source>
</evidence>
<keyword evidence="1" id="KW-1133">Transmembrane helix</keyword>
<feature type="transmembrane region" description="Helical" evidence="1">
    <location>
        <begin position="45"/>
        <end position="63"/>
    </location>
</feature>